<evidence type="ECO:0000313" key="1">
    <source>
        <dbReference type="EMBL" id="RHN44056.1"/>
    </source>
</evidence>
<protein>
    <submittedName>
        <fullName evidence="1">Uncharacterized protein</fullName>
    </submittedName>
</protein>
<organism evidence="1">
    <name type="scientific">Medicago truncatula</name>
    <name type="common">Barrel medic</name>
    <name type="synonym">Medicago tribuloides</name>
    <dbReference type="NCBI Taxonomy" id="3880"/>
    <lineage>
        <taxon>Eukaryota</taxon>
        <taxon>Viridiplantae</taxon>
        <taxon>Streptophyta</taxon>
        <taxon>Embryophyta</taxon>
        <taxon>Tracheophyta</taxon>
        <taxon>Spermatophyta</taxon>
        <taxon>Magnoliopsida</taxon>
        <taxon>eudicotyledons</taxon>
        <taxon>Gunneridae</taxon>
        <taxon>Pentapetalae</taxon>
        <taxon>rosids</taxon>
        <taxon>fabids</taxon>
        <taxon>Fabales</taxon>
        <taxon>Fabaceae</taxon>
        <taxon>Papilionoideae</taxon>
        <taxon>50 kb inversion clade</taxon>
        <taxon>NPAAA clade</taxon>
        <taxon>Hologalegina</taxon>
        <taxon>IRL clade</taxon>
        <taxon>Trifolieae</taxon>
        <taxon>Medicago</taxon>
    </lineage>
</organism>
<dbReference type="Proteomes" id="UP000265566">
    <property type="component" value="Chromosome 7"/>
</dbReference>
<comment type="caution">
    <text evidence="1">The sequence shown here is derived from an EMBL/GenBank/DDBJ whole genome shotgun (WGS) entry which is preliminary data.</text>
</comment>
<gene>
    <name evidence="1" type="ORF">MtrunA17_Chr7g0215191</name>
</gene>
<dbReference type="EMBL" id="PSQE01000007">
    <property type="protein sequence ID" value="RHN44056.1"/>
    <property type="molecule type" value="Genomic_DNA"/>
</dbReference>
<reference evidence="1" key="1">
    <citation type="journal article" date="2018" name="Nat. Plants">
        <title>Whole-genome landscape of Medicago truncatula symbiotic genes.</title>
        <authorList>
            <person name="Pecrix Y."/>
            <person name="Gamas P."/>
            <person name="Carrere S."/>
        </authorList>
    </citation>
    <scope>NUCLEOTIDE SEQUENCE</scope>
    <source>
        <tissue evidence="1">Leaves</tissue>
    </source>
</reference>
<sequence length="56" mass="6351">MLDQDQTVNISNLVFNSFKKKIKIYLLSVPFDLDPTITDVIIALTCEFMSEVNSTP</sequence>
<dbReference type="Gramene" id="rna38106">
    <property type="protein sequence ID" value="RHN44056.1"/>
    <property type="gene ID" value="gene38106"/>
</dbReference>
<proteinExistence type="predicted"/>
<accession>A0A396GSD8</accession>
<name>A0A396GSD8_MEDTR</name>
<dbReference type="AlphaFoldDB" id="A0A396GSD8"/>